<evidence type="ECO:0000256" key="1">
    <source>
        <dbReference type="SAM" id="MobiDB-lite"/>
    </source>
</evidence>
<reference evidence="3" key="1">
    <citation type="journal article" date="2019" name="Int. J. Syst. Evol. Microbiol.">
        <title>The Global Catalogue of Microorganisms (GCM) 10K type strain sequencing project: providing services to taxonomists for standard genome sequencing and annotation.</title>
        <authorList>
            <consortium name="The Broad Institute Genomics Platform"/>
            <consortium name="The Broad Institute Genome Sequencing Center for Infectious Disease"/>
            <person name="Wu L."/>
            <person name="Ma J."/>
        </authorList>
    </citation>
    <scope>NUCLEOTIDE SEQUENCE [LARGE SCALE GENOMIC DNA]</scope>
    <source>
        <strain evidence="3">CGMCC 4.7682</strain>
    </source>
</reference>
<name>A0ABV7QDQ7_9PSEU</name>
<feature type="compositionally biased region" description="Basic and acidic residues" evidence="1">
    <location>
        <begin position="34"/>
        <end position="53"/>
    </location>
</feature>
<accession>A0ABV7QDQ7</accession>
<dbReference type="Proteomes" id="UP001595764">
    <property type="component" value="Unassembled WGS sequence"/>
</dbReference>
<dbReference type="RefSeq" id="WP_377867694.1">
    <property type="nucleotide sequence ID" value="NZ_JBHMAY010000001.1"/>
</dbReference>
<proteinExistence type="predicted"/>
<sequence length="61" mass="6840">MRASREFAENAIGEFFDPGKLVAAREKGLSENEIRQHARAGDYRPEKIPEVRRAAQPATSL</sequence>
<dbReference type="EMBL" id="JBHRWI010000006">
    <property type="protein sequence ID" value="MFC3509678.1"/>
    <property type="molecule type" value="Genomic_DNA"/>
</dbReference>
<evidence type="ECO:0000313" key="3">
    <source>
        <dbReference type="Proteomes" id="UP001595764"/>
    </source>
</evidence>
<feature type="region of interest" description="Disordered" evidence="1">
    <location>
        <begin position="34"/>
        <end position="61"/>
    </location>
</feature>
<comment type="caution">
    <text evidence="2">The sequence shown here is derived from an EMBL/GenBank/DDBJ whole genome shotgun (WGS) entry which is preliminary data.</text>
</comment>
<keyword evidence="3" id="KW-1185">Reference proteome</keyword>
<organism evidence="2 3">
    <name type="scientific">Amycolatopsis halotolerans</name>
    <dbReference type="NCBI Taxonomy" id="330083"/>
    <lineage>
        <taxon>Bacteria</taxon>
        <taxon>Bacillati</taxon>
        <taxon>Actinomycetota</taxon>
        <taxon>Actinomycetes</taxon>
        <taxon>Pseudonocardiales</taxon>
        <taxon>Pseudonocardiaceae</taxon>
        <taxon>Amycolatopsis</taxon>
    </lineage>
</organism>
<protein>
    <submittedName>
        <fullName evidence="2">Uncharacterized protein</fullName>
    </submittedName>
</protein>
<gene>
    <name evidence="2" type="ORF">ACFORO_05850</name>
</gene>
<evidence type="ECO:0000313" key="2">
    <source>
        <dbReference type="EMBL" id="MFC3509678.1"/>
    </source>
</evidence>